<keyword evidence="2" id="KW-0378">Hydrolase</keyword>
<dbReference type="CDD" id="cd00143">
    <property type="entry name" value="PP2Cc"/>
    <property type="match status" value="1"/>
</dbReference>
<dbReference type="Pfam" id="PF13672">
    <property type="entry name" value="PP2C_2"/>
    <property type="match status" value="1"/>
</dbReference>
<sequence length="254" mass="27777">MDIAMKSHVGNVRQVNEDYFACTVNVDGRVLAIVADGMGGHQAGEIASRMAVERIVHELSNLEQDLTPEDERERLMNALLQANLEVYRYAEAHPECSGMGTTVVAALLRQSGGVTAHIGDSRLYHFGANGLSQQTEDHSLVQELIKSGQITEEEAVVHPQRNVLMRALGTDKDVRIDLGEFTWEPNDVVLLCSDGLSNKVSVQEMEKYLQESVTLQEKVDAMVQHALNAGGEDNITLIAVCNNAVPGDGRRKEG</sequence>
<feature type="domain" description="PPM-type phosphatase" evidence="1">
    <location>
        <begin position="2"/>
        <end position="242"/>
    </location>
</feature>
<accession>A0A938XSX6</accession>
<evidence type="ECO:0000313" key="2">
    <source>
        <dbReference type="EMBL" id="MBM7589402.1"/>
    </source>
</evidence>
<dbReference type="AlphaFoldDB" id="A0A938XSX6"/>
<dbReference type="NCBIfam" id="NF033484">
    <property type="entry name" value="Stp1_PP2C_phos"/>
    <property type="match status" value="1"/>
</dbReference>
<gene>
    <name evidence="2" type="ORF">JOD01_001000</name>
</gene>
<dbReference type="EMBL" id="JAFBEB010000002">
    <property type="protein sequence ID" value="MBM7589402.1"/>
    <property type="molecule type" value="Genomic_DNA"/>
</dbReference>
<evidence type="ECO:0000259" key="1">
    <source>
        <dbReference type="PROSITE" id="PS51746"/>
    </source>
</evidence>
<dbReference type="Proteomes" id="UP000717624">
    <property type="component" value="Unassembled WGS sequence"/>
</dbReference>
<proteinExistence type="predicted"/>
<dbReference type="SMART" id="SM00331">
    <property type="entry name" value="PP2C_SIG"/>
    <property type="match status" value="1"/>
</dbReference>
<dbReference type="SMART" id="SM00332">
    <property type="entry name" value="PP2Cc"/>
    <property type="match status" value="1"/>
</dbReference>
<protein>
    <submittedName>
        <fullName evidence="2">Protein phosphatase</fullName>
        <ecNumber evidence="2">3.1.3.16</ecNumber>
    </submittedName>
</protein>
<evidence type="ECO:0000313" key="3">
    <source>
        <dbReference type="Proteomes" id="UP000717624"/>
    </source>
</evidence>
<dbReference type="EC" id="3.1.3.16" evidence="2"/>
<dbReference type="Gene3D" id="3.60.40.10">
    <property type="entry name" value="PPM-type phosphatase domain"/>
    <property type="match status" value="1"/>
</dbReference>
<dbReference type="PANTHER" id="PTHR47992">
    <property type="entry name" value="PROTEIN PHOSPHATASE"/>
    <property type="match status" value="1"/>
</dbReference>
<dbReference type="RefSeq" id="WP_204517121.1">
    <property type="nucleotide sequence ID" value="NZ_BAABIN010000015.1"/>
</dbReference>
<dbReference type="InterPro" id="IPR015655">
    <property type="entry name" value="PP2C"/>
</dbReference>
<name>A0A938XSX6_9BACL</name>
<dbReference type="PROSITE" id="PS51746">
    <property type="entry name" value="PPM_2"/>
    <property type="match status" value="1"/>
</dbReference>
<reference evidence="2" key="1">
    <citation type="submission" date="2021-01" db="EMBL/GenBank/DDBJ databases">
        <title>Genomic Encyclopedia of Type Strains, Phase IV (KMG-IV): sequencing the most valuable type-strain genomes for metagenomic binning, comparative biology and taxonomic classification.</title>
        <authorList>
            <person name="Goeker M."/>
        </authorList>
    </citation>
    <scope>NUCLEOTIDE SEQUENCE</scope>
    <source>
        <strain evidence="2">DSM 25523</strain>
    </source>
</reference>
<organism evidence="2 3">
    <name type="scientific">Brevibacillus fulvus</name>
    <dbReference type="NCBI Taxonomy" id="1125967"/>
    <lineage>
        <taxon>Bacteria</taxon>
        <taxon>Bacillati</taxon>
        <taxon>Bacillota</taxon>
        <taxon>Bacilli</taxon>
        <taxon>Bacillales</taxon>
        <taxon>Paenibacillaceae</taxon>
        <taxon>Brevibacillus</taxon>
    </lineage>
</organism>
<dbReference type="SUPFAM" id="SSF81606">
    <property type="entry name" value="PP2C-like"/>
    <property type="match status" value="1"/>
</dbReference>
<keyword evidence="3" id="KW-1185">Reference proteome</keyword>
<dbReference type="InterPro" id="IPR001932">
    <property type="entry name" value="PPM-type_phosphatase-like_dom"/>
</dbReference>
<comment type="caution">
    <text evidence="2">The sequence shown here is derived from an EMBL/GenBank/DDBJ whole genome shotgun (WGS) entry which is preliminary data.</text>
</comment>
<dbReference type="InterPro" id="IPR036457">
    <property type="entry name" value="PPM-type-like_dom_sf"/>
</dbReference>
<dbReference type="GO" id="GO:0004722">
    <property type="term" value="F:protein serine/threonine phosphatase activity"/>
    <property type="evidence" value="ECO:0007669"/>
    <property type="project" value="UniProtKB-EC"/>
</dbReference>